<name>A0A0F4SW56_PSEFL</name>
<proteinExistence type="predicted"/>
<evidence type="ECO:0000259" key="1">
    <source>
        <dbReference type="Pfam" id="PF10592"/>
    </source>
</evidence>
<dbReference type="InterPro" id="IPR018891">
    <property type="entry name" value="AIPR_C"/>
</dbReference>
<dbReference type="EMBL" id="LACD01000035">
    <property type="protein sequence ID" value="KJZ36413.1"/>
    <property type="molecule type" value="Genomic_DNA"/>
</dbReference>
<sequence>MAKNDQILLDGIIDDRVEIKLPSERRDEVFEFLAFEQILKDYALSKDEIESGWVDGRNDGGIDGFYIVINGHILADPESFIWPKSGSQLEIWIVTCKHHDTFKQASLDSLVATISELFDLSLKNTELRGDYSALILKARENLKLAYKKLSSKLTQFSFNFAYASRGDTAAIGESIISRANQIVALTKDSFSSCEAKFVFFGSSELIELYRKKPNYSLELEFNESLSRGEKYVLLTSLRDYYRFITDNGALRRYLFDSNVRDFMGANRVNEDIKSTLESEDSPDFWSLNNGVTILTTSASIIGKSIKLDDIQIVNGLQTTESIFRYFESGGQDKTNRSVLVKVIVSTQDYVRDEIIRATNNQTAVELASLHATDKIQRDIEEVLERSDFHYERRTNYYKNLGHPPALIVTPLYLAAGFVSLVLKSPHTAHSLKSRFMRSDESYSMVFSQKAPINVWPKIAAILKFTDNSLEEFRPLGTSANERFLKNWRHVVSFIFVAKILKSFDYSPVELAGFDLNKLDQSEFRKVWEFVLNNYPMTTSGSIHKKKSFYIEISKLASDEFSIPGVERVERIDRLGPPGIKKSSTEPKSGLEFALKLNDKLPPQPWKPGIHRHISRTMKCTISEYFDAVAILISEGLRHTQKDGVVYDSDGDVISFDPDRVDPSSMELLAR</sequence>
<dbReference type="PATRIC" id="fig|294.131.peg.4418"/>
<dbReference type="Pfam" id="PF10592">
    <property type="entry name" value="AIPR"/>
    <property type="match status" value="1"/>
</dbReference>
<evidence type="ECO:0000313" key="2">
    <source>
        <dbReference type="EMBL" id="KJZ36413.1"/>
    </source>
</evidence>
<reference evidence="2 3" key="1">
    <citation type="submission" date="2015-03" db="EMBL/GenBank/DDBJ databases">
        <title>Comparative genomics of Pseudomonas insights into diversity of traits involved in vanlence and defense.</title>
        <authorList>
            <person name="Qin Y."/>
        </authorList>
    </citation>
    <scope>NUCLEOTIDE SEQUENCE [LARGE SCALE GENOMIC DNA]</scope>
    <source>
        <strain evidence="2 3">C3</strain>
    </source>
</reference>
<feature type="domain" description="Abortive phage infection protein C-terminal" evidence="1">
    <location>
        <begin position="255"/>
        <end position="442"/>
    </location>
</feature>
<accession>A0A0F4SW56</accession>
<gene>
    <name evidence="2" type="ORF">VC34_26950</name>
</gene>
<dbReference type="AlphaFoldDB" id="A0A0F4SW56"/>
<evidence type="ECO:0000313" key="3">
    <source>
        <dbReference type="Proteomes" id="UP000033500"/>
    </source>
</evidence>
<protein>
    <submittedName>
        <fullName evidence="2">Abortive phage resistance protein</fullName>
    </submittedName>
</protein>
<comment type="caution">
    <text evidence="2">The sequence shown here is derived from an EMBL/GenBank/DDBJ whole genome shotgun (WGS) entry which is preliminary data.</text>
</comment>
<organism evidence="2 3">
    <name type="scientific">Pseudomonas fluorescens</name>
    <dbReference type="NCBI Taxonomy" id="294"/>
    <lineage>
        <taxon>Bacteria</taxon>
        <taxon>Pseudomonadati</taxon>
        <taxon>Pseudomonadota</taxon>
        <taxon>Gammaproteobacteria</taxon>
        <taxon>Pseudomonadales</taxon>
        <taxon>Pseudomonadaceae</taxon>
        <taxon>Pseudomonas</taxon>
    </lineage>
</organism>
<dbReference type="RefSeq" id="WP_046049297.1">
    <property type="nucleotide sequence ID" value="NZ_LACD01000035.1"/>
</dbReference>
<dbReference type="Proteomes" id="UP000033500">
    <property type="component" value="Unassembled WGS sequence"/>
</dbReference>